<name>A0ABX6P1F7_9BURK</name>
<gene>
    <name evidence="2" type="ORF">HK414_03270</name>
</gene>
<evidence type="ECO:0000313" key="3">
    <source>
        <dbReference type="Proteomes" id="UP000500826"/>
    </source>
</evidence>
<proteinExistence type="predicted"/>
<feature type="transmembrane region" description="Helical" evidence="1">
    <location>
        <begin position="176"/>
        <end position="195"/>
    </location>
</feature>
<keyword evidence="1" id="KW-1133">Transmembrane helix</keyword>
<organism evidence="2 3">
    <name type="scientific">Ramlibacter terrae</name>
    <dbReference type="NCBI Taxonomy" id="2732511"/>
    <lineage>
        <taxon>Bacteria</taxon>
        <taxon>Pseudomonadati</taxon>
        <taxon>Pseudomonadota</taxon>
        <taxon>Betaproteobacteria</taxon>
        <taxon>Burkholderiales</taxon>
        <taxon>Comamonadaceae</taxon>
        <taxon>Ramlibacter</taxon>
    </lineage>
</organism>
<sequence length="379" mass="40821">MGKPIDITYSIVDNSLRARTLNIDTADSKPTYPAAVEMFPSIVNMQAYYGKDTDNNGTVDARNRTAPTTNAEWLQVIAVRLAVVARSTQMEKEDVTHANLLWDVGTSITMADTEDCTLATTASKCLRLKIDHRTTGNATATASSTRWSRCATCCGTHDRRPQDRSRASARRAQRGISLLFSLMALVIIGPGAVALTRSVDTGTLVMGNLSFKQDAVTASSNAAEEAIAWLAANNIDKKLEDDIPEKGYYASAREQVDPLGTRTSTGNKLPLIDWEGNDCAGVPSATYTTCDVLPVAGTDVNGNKVKWVITRLCKDTGTAGGSNYCTRPAMAATSTAVERGELQPGGRISRALASPFYRVIVRVQGPRNTTSFTESLVHF</sequence>
<dbReference type="Pfam" id="PF16074">
    <property type="entry name" value="PilW"/>
    <property type="match status" value="1"/>
</dbReference>
<evidence type="ECO:0000313" key="2">
    <source>
        <dbReference type="EMBL" id="QJW83527.1"/>
    </source>
</evidence>
<evidence type="ECO:0000256" key="1">
    <source>
        <dbReference type="SAM" id="Phobius"/>
    </source>
</evidence>
<dbReference type="InterPro" id="IPR032092">
    <property type="entry name" value="PilW"/>
</dbReference>
<reference evidence="2 3" key="1">
    <citation type="submission" date="2020-05" db="EMBL/GenBank/DDBJ databases">
        <title>Ramlibacter rhizophilus sp. nov., isolated from rhizosphere soil of national flower Mugunghwa from South Korea.</title>
        <authorList>
            <person name="Zheng-Fei Y."/>
            <person name="Huan T."/>
        </authorList>
    </citation>
    <scope>NUCLEOTIDE SEQUENCE [LARGE SCALE GENOMIC DNA]</scope>
    <source>
        <strain evidence="2 3">H242</strain>
    </source>
</reference>
<reference evidence="2 3" key="2">
    <citation type="submission" date="2020-05" db="EMBL/GenBank/DDBJ databases">
        <authorList>
            <person name="Khan S.A."/>
            <person name="Jeon C.O."/>
            <person name="Chun B.H."/>
        </authorList>
    </citation>
    <scope>NUCLEOTIDE SEQUENCE [LARGE SCALE GENOMIC DNA]</scope>
    <source>
        <strain evidence="2 3">H242</strain>
    </source>
</reference>
<protein>
    <submittedName>
        <fullName evidence="2">Uncharacterized protein</fullName>
    </submittedName>
</protein>
<dbReference type="Proteomes" id="UP000500826">
    <property type="component" value="Chromosome"/>
</dbReference>
<accession>A0ABX6P1F7</accession>
<keyword evidence="1" id="KW-0812">Transmembrane</keyword>
<dbReference type="EMBL" id="CP053418">
    <property type="protein sequence ID" value="QJW83527.1"/>
    <property type="molecule type" value="Genomic_DNA"/>
</dbReference>
<keyword evidence="1" id="KW-0472">Membrane</keyword>
<keyword evidence="3" id="KW-1185">Reference proteome</keyword>